<sequence>MGGTGGKKEKQVSNNGRNTRPWPDLPDQLIKLISKRLSLIEFVNFDGISKTWRSTSKKCNSNHQFPWLELTHRKTHDIHQVYSVPEVPWTNAWWNRRYWRPPQDPIIGSSHGQIVMRRTKSLDYYLFLPPWSTRGLPLLDHNIPFRHIVFTSRDNYKASPTALVLTGAGSKPGPMFYSTLIGEYKWVQVECSTLLDPNSLPNQGALEFTNAVALNGKYYALSLQGTLAVIDVIIESDGSRPRVTILGASRAIPSVRSRCFKEYLVESGGEILLIFLISRKSFNKIDDIEVFRLDLTSVSWIKMECLGDRTFFIGLNCCMPVCASELGCKANCIYFRQDMNDGWWEFNMGNGNITPGWNADSTDKSPTWVTPDLE</sequence>
<feature type="region of interest" description="Disordered" evidence="1">
    <location>
        <begin position="1"/>
        <end position="22"/>
    </location>
</feature>
<evidence type="ECO:0000259" key="3">
    <source>
        <dbReference type="Pfam" id="PF03478"/>
    </source>
</evidence>
<dbReference type="InParanoid" id="A0A200PT32"/>
<dbReference type="InterPro" id="IPR005174">
    <property type="entry name" value="KIB1-4_b-propeller"/>
</dbReference>
<dbReference type="EMBL" id="MVGT01004117">
    <property type="protein sequence ID" value="OVA01381.1"/>
    <property type="molecule type" value="Genomic_DNA"/>
</dbReference>
<feature type="domain" description="F-box" evidence="2">
    <location>
        <begin position="22"/>
        <end position="62"/>
    </location>
</feature>
<dbReference type="PANTHER" id="PTHR33127">
    <property type="entry name" value="TRANSMEMBRANE PROTEIN"/>
    <property type="match status" value="1"/>
</dbReference>
<dbReference type="AlphaFoldDB" id="A0A200PT32"/>
<proteinExistence type="predicted"/>
<feature type="domain" description="KIB1-4 beta-propeller" evidence="3">
    <location>
        <begin position="104"/>
        <end position="338"/>
    </location>
</feature>
<protein>
    <submittedName>
        <fullName evidence="4">Uncharacterized protein</fullName>
    </submittedName>
</protein>
<dbReference type="OrthoDB" id="642536at2759"/>
<dbReference type="Proteomes" id="UP000195402">
    <property type="component" value="Unassembled WGS sequence"/>
</dbReference>
<dbReference type="STRING" id="56857.A0A200PT32"/>
<feature type="compositionally biased region" description="Basic and acidic residues" evidence="1">
    <location>
        <begin position="1"/>
        <end position="11"/>
    </location>
</feature>
<evidence type="ECO:0000259" key="2">
    <source>
        <dbReference type="Pfam" id="PF00646"/>
    </source>
</evidence>
<keyword evidence="5" id="KW-1185">Reference proteome</keyword>
<dbReference type="InterPro" id="IPR001810">
    <property type="entry name" value="F-box_dom"/>
</dbReference>
<organism evidence="4 5">
    <name type="scientific">Macleaya cordata</name>
    <name type="common">Five-seeded plume-poppy</name>
    <name type="synonym">Bocconia cordata</name>
    <dbReference type="NCBI Taxonomy" id="56857"/>
    <lineage>
        <taxon>Eukaryota</taxon>
        <taxon>Viridiplantae</taxon>
        <taxon>Streptophyta</taxon>
        <taxon>Embryophyta</taxon>
        <taxon>Tracheophyta</taxon>
        <taxon>Spermatophyta</taxon>
        <taxon>Magnoliopsida</taxon>
        <taxon>Ranunculales</taxon>
        <taxon>Papaveraceae</taxon>
        <taxon>Papaveroideae</taxon>
        <taxon>Macleaya</taxon>
    </lineage>
</organism>
<evidence type="ECO:0000313" key="5">
    <source>
        <dbReference type="Proteomes" id="UP000195402"/>
    </source>
</evidence>
<comment type="caution">
    <text evidence="4">The sequence shown here is derived from an EMBL/GenBank/DDBJ whole genome shotgun (WGS) entry which is preliminary data.</text>
</comment>
<name>A0A200PT32_MACCD</name>
<reference evidence="4 5" key="1">
    <citation type="journal article" date="2017" name="Mol. Plant">
        <title>The Genome of Medicinal Plant Macleaya cordata Provides New Insights into Benzylisoquinoline Alkaloids Metabolism.</title>
        <authorList>
            <person name="Liu X."/>
            <person name="Liu Y."/>
            <person name="Huang P."/>
            <person name="Ma Y."/>
            <person name="Qing Z."/>
            <person name="Tang Q."/>
            <person name="Cao H."/>
            <person name="Cheng P."/>
            <person name="Zheng Y."/>
            <person name="Yuan Z."/>
            <person name="Zhou Y."/>
            <person name="Liu J."/>
            <person name="Tang Z."/>
            <person name="Zhuo Y."/>
            <person name="Zhang Y."/>
            <person name="Yu L."/>
            <person name="Huang J."/>
            <person name="Yang P."/>
            <person name="Peng Q."/>
            <person name="Zhang J."/>
            <person name="Jiang W."/>
            <person name="Zhang Z."/>
            <person name="Lin K."/>
            <person name="Ro D.K."/>
            <person name="Chen X."/>
            <person name="Xiong X."/>
            <person name="Shang Y."/>
            <person name="Huang S."/>
            <person name="Zeng J."/>
        </authorList>
    </citation>
    <scope>NUCLEOTIDE SEQUENCE [LARGE SCALE GENOMIC DNA]</scope>
    <source>
        <strain evidence="5">cv. BLH2017</strain>
        <tissue evidence="4">Root</tissue>
    </source>
</reference>
<dbReference type="PANTHER" id="PTHR33127:SF69">
    <property type="entry name" value="OS09G0340800 PROTEIN"/>
    <property type="match status" value="1"/>
</dbReference>
<dbReference type="Pfam" id="PF00646">
    <property type="entry name" value="F-box"/>
    <property type="match status" value="1"/>
</dbReference>
<evidence type="ECO:0000313" key="4">
    <source>
        <dbReference type="EMBL" id="OVA01381.1"/>
    </source>
</evidence>
<dbReference type="Pfam" id="PF03478">
    <property type="entry name" value="Beta-prop_KIB1-4"/>
    <property type="match status" value="1"/>
</dbReference>
<dbReference type="OMA" id="WWNGRRR"/>
<gene>
    <name evidence="4" type="ORF">BVC80_437g2</name>
</gene>
<accession>A0A200PT32</accession>
<evidence type="ECO:0000256" key="1">
    <source>
        <dbReference type="SAM" id="MobiDB-lite"/>
    </source>
</evidence>